<organism evidence="1 2">
    <name type="scientific">Cryptolaemus montrouzieri</name>
    <dbReference type="NCBI Taxonomy" id="559131"/>
    <lineage>
        <taxon>Eukaryota</taxon>
        <taxon>Metazoa</taxon>
        <taxon>Ecdysozoa</taxon>
        <taxon>Arthropoda</taxon>
        <taxon>Hexapoda</taxon>
        <taxon>Insecta</taxon>
        <taxon>Pterygota</taxon>
        <taxon>Neoptera</taxon>
        <taxon>Endopterygota</taxon>
        <taxon>Coleoptera</taxon>
        <taxon>Polyphaga</taxon>
        <taxon>Cucujiformia</taxon>
        <taxon>Coccinelloidea</taxon>
        <taxon>Coccinellidae</taxon>
        <taxon>Scymninae</taxon>
        <taxon>Scymnini</taxon>
        <taxon>Cryptolaemus</taxon>
    </lineage>
</organism>
<dbReference type="Proteomes" id="UP001516400">
    <property type="component" value="Unassembled WGS sequence"/>
</dbReference>
<accession>A0ABD2N8K5</accession>
<proteinExistence type="predicted"/>
<dbReference type="AlphaFoldDB" id="A0ABD2N8K5"/>
<evidence type="ECO:0000313" key="1">
    <source>
        <dbReference type="EMBL" id="KAL3275076.1"/>
    </source>
</evidence>
<protein>
    <submittedName>
        <fullName evidence="1">Uncharacterized protein</fullName>
    </submittedName>
</protein>
<name>A0ABD2N8K5_9CUCU</name>
<comment type="caution">
    <text evidence="1">The sequence shown here is derived from an EMBL/GenBank/DDBJ whole genome shotgun (WGS) entry which is preliminary data.</text>
</comment>
<sequence>MRVTPTSSILINYTLSNNVRDAQLAIIDDNIGDHRLQILHINSPVESRDNTRSRCEINELDRIAFRDKLHAMQATEWTNPDGLCNEITRAFTISQSKIFLKNRFRNNSAPWFYIEIYELLRERDFHYKRHKLFLARPHLWEAYGDAQLALKKAIVARNIFMIKLDVQLAMHSPDPIQVGTYSAGDQASQIKSEKLSELCSQVKIQECMRLMKTS</sequence>
<reference evidence="1 2" key="1">
    <citation type="journal article" date="2021" name="BMC Biol.">
        <title>Horizontally acquired antibacterial genes associated with adaptive radiation of ladybird beetles.</title>
        <authorList>
            <person name="Li H.S."/>
            <person name="Tang X.F."/>
            <person name="Huang Y.H."/>
            <person name="Xu Z.Y."/>
            <person name="Chen M.L."/>
            <person name="Du X.Y."/>
            <person name="Qiu B.Y."/>
            <person name="Chen P.T."/>
            <person name="Zhang W."/>
            <person name="Slipinski A."/>
            <person name="Escalona H.E."/>
            <person name="Waterhouse R.M."/>
            <person name="Zwick A."/>
            <person name="Pang H."/>
        </authorList>
    </citation>
    <scope>NUCLEOTIDE SEQUENCE [LARGE SCALE GENOMIC DNA]</scope>
    <source>
        <strain evidence="1">SYSU2018</strain>
    </source>
</reference>
<dbReference type="EMBL" id="JABFTP020000083">
    <property type="protein sequence ID" value="KAL3275076.1"/>
    <property type="molecule type" value="Genomic_DNA"/>
</dbReference>
<gene>
    <name evidence="1" type="ORF">HHI36_019848</name>
</gene>
<evidence type="ECO:0000313" key="2">
    <source>
        <dbReference type="Proteomes" id="UP001516400"/>
    </source>
</evidence>
<keyword evidence="2" id="KW-1185">Reference proteome</keyword>